<proteinExistence type="predicted"/>
<keyword evidence="2" id="KW-1185">Reference proteome</keyword>
<dbReference type="EMBL" id="JBDPGJ010000001">
    <property type="protein sequence ID" value="MEX0404060.1"/>
    <property type="molecule type" value="Genomic_DNA"/>
</dbReference>
<dbReference type="Proteomes" id="UP001556692">
    <property type="component" value="Unassembled WGS sequence"/>
</dbReference>
<accession>A0ABV3SEK4</accession>
<dbReference type="RefSeq" id="WP_367951968.1">
    <property type="nucleotide sequence ID" value="NZ_JBDPGJ010000001.1"/>
</dbReference>
<comment type="caution">
    <text evidence="1">The sequence shown here is derived from an EMBL/GenBank/DDBJ whole genome shotgun (WGS) entry which is preliminary data.</text>
</comment>
<name>A0ABV3SEK4_9HYPH</name>
<protein>
    <recommendedName>
        <fullName evidence="3">DUF3037 domain-containing protein</fullName>
    </recommendedName>
</protein>
<gene>
    <name evidence="1" type="ORF">ABGN05_00110</name>
</gene>
<reference evidence="1 2" key="1">
    <citation type="submission" date="2024-05" db="EMBL/GenBank/DDBJ databases">
        <authorList>
            <person name="Jiang F."/>
        </authorList>
    </citation>
    <scope>NUCLEOTIDE SEQUENCE [LARGE SCALE GENOMIC DNA]</scope>
    <source>
        <strain evidence="1 2">LZ166</strain>
    </source>
</reference>
<sequence length="266" mass="29891">MAHSHRFSIIQARPDAMRSERVNVGVVVIGPDGLDVRLTEVRKLLHLTGHRWDEIAQAYRDALSTIEIADLEAQFARHGSARGTMQSEVFVLGKPGEIRARSPEEYETAVRRILSTFVDKPQLSRREKQQKINTEISQMLRQVGVLGERGQRLDEGKVVPKFVISEEKEIVADFAYRPNGLKVVSTLELRGVSTGAHAKACEKGATLYFAKQKFGAEVKPFGVYAVTPDQRDIHKGEIEILTSFADGNAFNWMDPKDRQKFKAALY</sequence>
<evidence type="ECO:0008006" key="3">
    <source>
        <dbReference type="Google" id="ProtNLM"/>
    </source>
</evidence>
<evidence type="ECO:0000313" key="1">
    <source>
        <dbReference type="EMBL" id="MEX0404060.1"/>
    </source>
</evidence>
<organism evidence="1 2">
    <name type="scientific">Aquibium pacificus</name>
    <dbReference type="NCBI Taxonomy" id="3153579"/>
    <lineage>
        <taxon>Bacteria</taxon>
        <taxon>Pseudomonadati</taxon>
        <taxon>Pseudomonadota</taxon>
        <taxon>Alphaproteobacteria</taxon>
        <taxon>Hyphomicrobiales</taxon>
        <taxon>Phyllobacteriaceae</taxon>
        <taxon>Aquibium</taxon>
    </lineage>
</organism>
<evidence type="ECO:0000313" key="2">
    <source>
        <dbReference type="Proteomes" id="UP001556692"/>
    </source>
</evidence>